<dbReference type="EC" id="3.2.1.52" evidence="3"/>
<accession>A0A6N8F647</accession>
<dbReference type="InterPro" id="IPR001764">
    <property type="entry name" value="Glyco_hydro_3_N"/>
</dbReference>
<gene>
    <name evidence="7" type="ORF">GNP35_04500</name>
</gene>
<evidence type="ECO:0000256" key="5">
    <source>
        <dbReference type="ARBA" id="ARBA00023295"/>
    </source>
</evidence>
<dbReference type="OrthoDB" id="9786661at2"/>
<dbReference type="InterPro" id="IPR036962">
    <property type="entry name" value="Glyco_hydro_3_N_sf"/>
</dbReference>
<dbReference type="InterPro" id="IPR019800">
    <property type="entry name" value="Glyco_hydro_3_AS"/>
</dbReference>
<reference evidence="7 8" key="1">
    <citation type="submission" date="2019-11" db="EMBL/GenBank/DDBJ databases">
        <title>P. haliotis isolates from Z. marina roots.</title>
        <authorList>
            <person name="Cohen M."/>
            <person name="Jospin G."/>
            <person name="Eisen J.A."/>
            <person name="Coil D.A."/>
        </authorList>
    </citation>
    <scope>NUCLEOTIDE SEQUENCE [LARGE SCALE GENOMIC DNA]</scope>
    <source>
        <strain evidence="7 8">UCD-MCMsp1aY</strain>
    </source>
</reference>
<keyword evidence="8" id="KW-1185">Reference proteome</keyword>
<dbReference type="EMBL" id="WOCD01000002">
    <property type="protein sequence ID" value="MUH71803.1"/>
    <property type="molecule type" value="Genomic_DNA"/>
</dbReference>
<dbReference type="Pfam" id="PF00933">
    <property type="entry name" value="Glyco_hydro_3"/>
    <property type="match status" value="1"/>
</dbReference>
<name>A0A6N8F647_9GAMM</name>
<dbReference type="InterPro" id="IPR017853">
    <property type="entry name" value="GH"/>
</dbReference>
<dbReference type="GO" id="GO:0005975">
    <property type="term" value="P:carbohydrate metabolic process"/>
    <property type="evidence" value="ECO:0007669"/>
    <property type="project" value="InterPro"/>
</dbReference>
<evidence type="ECO:0000256" key="2">
    <source>
        <dbReference type="ARBA" id="ARBA00005336"/>
    </source>
</evidence>
<evidence type="ECO:0000259" key="6">
    <source>
        <dbReference type="Pfam" id="PF00933"/>
    </source>
</evidence>
<evidence type="ECO:0000313" key="7">
    <source>
        <dbReference type="EMBL" id="MUH71803.1"/>
    </source>
</evidence>
<evidence type="ECO:0000256" key="3">
    <source>
        <dbReference type="ARBA" id="ARBA00012663"/>
    </source>
</evidence>
<proteinExistence type="inferred from homology"/>
<dbReference type="GO" id="GO:0004563">
    <property type="term" value="F:beta-N-acetylhexosaminidase activity"/>
    <property type="evidence" value="ECO:0007669"/>
    <property type="project" value="UniProtKB-EC"/>
</dbReference>
<comment type="catalytic activity">
    <reaction evidence="1">
        <text>Hydrolysis of terminal non-reducing N-acetyl-D-hexosamine residues in N-acetyl-beta-D-hexosaminides.</text>
        <dbReference type="EC" id="3.2.1.52"/>
    </reaction>
</comment>
<comment type="caution">
    <text evidence="7">The sequence shown here is derived from an EMBL/GenBank/DDBJ whole genome shotgun (WGS) entry which is preliminary data.</text>
</comment>
<dbReference type="SUPFAM" id="SSF51445">
    <property type="entry name" value="(Trans)glycosidases"/>
    <property type="match status" value="1"/>
</dbReference>
<organism evidence="7 8">
    <name type="scientific">Psychrosphaera haliotis</name>
    <dbReference type="NCBI Taxonomy" id="555083"/>
    <lineage>
        <taxon>Bacteria</taxon>
        <taxon>Pseudomonadati</taxon>
        <taxon>Pseudomonadota</taxon>
        <taxon>Gammaproteobacteria</taxon>
        <taxon>Alteromonadales</taxon>
        <taxon>Pseudoalteromonadaceae</taxon>
        <taxon>Psychrosphaera</taxon>
    </lineage>
</organism>
<feature type="domain" description="Glycoside hydrolase family 3 N-terminal" evidence="6">
    <location>
        <begin position="2"/>
        <end position="93"/>
    </location>
</feature>
<comment type="similarity">
    <text evidence="2">Belongs to the glycosyl hydrolase 3 family.</text>
</comment>
<evidence type="ECO:0000313" key="8">
    <source>
        <dbReference type="Proteomes" id="UP000439994"/>
    </source>
</evidence>
<dbReference type="InterPro" id="IPR050226">
    <property type="entry name" value="NagZ_Beta-hexosaminidase"/>
</dbReference>
<dbReference type="Gene3D" id="3.20.20.300">
    <property type="entry name" value="Glycoside hydrolase, family 3, N-terminal domain"/>
    <property type="match status" value="1"/>
</dbReference>
<dbReference type="PROSITE" id="PS00775">
    <property type="entry name" value="GLYCOSYL_HYDROL_F3"/>
    <property type="match status" value="1"/>
</dbReference>
<dbReference type="Proteomes" id="UP000439994">
    <property type="component" value="Unassembled WGS sequence"/>
</dbReference>
<evidence type="ECO:0000256" key="1">
    <source>
        <dbReference type="ARBA" id="ARBA00001231"/>
    </source>
</evidence>
<dbReference type="GO" id="GO:0009254">
    <property type="term" value="P:peptidoglycan turnover"/>
    <property type="evidence" value="ECO:0007669"/>
    <property type="project" value="TreeGrafter"/>
</dbReference>
<dbReference type="AlphaFoldDB" id="A0A6N8F647"/>
<dbReference type="PANTHER" id="PTHR30480:SF13">
    <property type="entry name" value="BETA-HEXOSAMINIDASE"/>
    <property type="match status" value="1"/>
</dbReference>
<protein>
    <recommendedName>
        <fullName evidence="3">beta-N-acetylhexosaminidase</fullName>
        <ecNumber evidence="3">3.2.1.52</ecNumber>
    </recommendedName>
</protein>
<keyword evidence="4" id="KW-0378">Hydrolase</keyword>
<keyword evidence="5" id="KW-0326">Glycosidase</keyword>
<sequence length="143" mass="15773">MLDAIMPAHIIFEQVDSKPVGYSSMWLEEILKSRFGFDGCIFSDDLSMVGAGQSQRGDLSYNSRYLRAIEAGCDVTLICNQPKEVDQFINSVDPKQVEVSKSGLALLSSYQNSSLVKSNKSEPLESNNLKLSTARELMADILS</sequence>
<evidence type="ECO:0000256" key="4">
    <source>
        <dbReference type="ARBA" id="ARBA00022801"/>
    </source>
</evidence>
<dbReference type="PANTHER" id="PTHR30480">
    <property type="entry name" value="BETA-HEXOSAMINIDASE-RELATED"/>
    <property type="match status" value="1"/>
</dbReference>